<dbReference type="Pfam" id="PF17805">
    <property type="entry name" value="AsnC_trans_reg2"/>
    <property type="match status" value="1"/>
</dbReference>
<comment type="catalytic activity">
    <reaction evidence="5">
        <text>siroheme + 2 H(+) = 12,18-didecarboxysiroheme + 2 CO2</text>
        <dbReference type="Rhea" id="RHEA:19093"/>
        <dbReference type="ChEBI" id="CHEBI:15378"/>
        <dbReference type="ChEBI" id="CHEBI:16526"/>
        <dbReference type="ChEBI" id="CHEBI:60052"/>
        <dbReference type="ChEBI" id="CHEBI:140497"/>
        <dbReference type="EC" id="4.1.1.111"/>
    </reaction>
</comment>
<evidence type="ECO:0000259" key="7">
    <source>
        <dbReference type="Pfam" id="PF22451"/>
    </source>
</evidence>
<keyword evidence="9" id="KW-1185">Reference proteome</keyword>
<dbReference type="SMART" id="SM00344">
    <property type="entry name" value="HTH_ASNC"/>
    <property type="match status" value="1"/>
</dbReference>
<protein>
    <recommendedName>
        <fullName evidence="4">siroheme decarboxylase</fullName>
        <ecNumber evidence="4">4.1.1.111</ecNumber>
    </recommendedName>
</protein>
<dbReference type="Gene3D" id="1.10.10.10">
    <property type="entry name" value="Winged helix-like DNA-binding domain superfamily/Winged helix DNA-binding domain"/>
    <property type="match status" value="1"/>
</dbReference>
<evidence type="ECO:0000313" key="9">
    <source>
        <dbReference type="Proteomes" id="UP000037175"/>
    </source>
</evidence>
<dbReference type="InterPro" id="IPR019885">
    <property type="entry name" value="Tscrpt_reg_HTH_AsnC-type_CS"/>
</dbReference>
<evidence type="ECO:0000256" key="3">
    <source>
        <dbReference type="ARBA" id="ARBA00023457"/>
    </source>
</evidence>
<dbReference type="AlphaFoldDB" id="A0A0L6W617"/>
<comment type="caution">
    <text evidence="8">The sequence shown here is derived from an EMBL/GenBank/DDBJ whole genome shotgun (WGS) entry which is preliminary data.</text>
</comment>
<dbReference type="InterPro" id="IPR019888">
    <property type="entry name" value="Tscrpt_reg_AsnC-like"/>
</dbReference>
<evidence type="ECO:0000256" key="4">
    <source>
        <dbReference type="ARBA" id="ARBA00023471"/>
    </source>
</evidence>
<dbReference type="Pfam" id="PF22451">
    <property type="entry name" value="NirdL-like_HTH"/>
    <property type="match status" value="1"/>
</dbReference>
<evidence type="ECO:0000313" key="8">
    <source>
        <dbReference type="EMBL" id="KNZ71022.1"/>
    </source>
</evidence>
<evidence type="ECO:0000259" key="6">
    <source>
        <dbReference type="Pfam" id="PF17805"/>
    </source>
</evidence>
<accession>A0A0L6W617</accession>
<dbReference type="InterPro" id="IPR053953">
    <property type="entry name" value="NirdL-like_HTH"/>
</dbReference>
<comment type="pathway">
    <text evidence="2">Porphyrin-containing compound metabolism.</text>
</comment>
<evidence type="ECO:0000256" key="2">
    <source>
        <dbReference type="ARBA" id="ARBA00023444"/>
    </source>
</evidence>
<dbReference type="InterPro" id="IPR036390">
    <property type="entry name" value="WH_DNA-bd_sf"/>
</dbReference>
<proteinExistence type="inferred from homology"/>
<dbReference type="PANTHER" id="PTHR43413:SF1">
    <property type="entry name" value="SIROHEME DECARBOXYLASE NIRL SUBUNIT"/>
    <property type="match status" value="1"/>
</dbReference>
<dbReference type="GO" id="GO:0016829">
    <property type="term" value="F:lyase activity"/>
    <property type="evidence" value="ECO:0007669"/>
    <property type="project" value="UniProtKB-KW"/>
</dbReference>
<dbReference type="InterPro" id="IPR040523">
    <property type="entry name" value="AsnC_trans_reg2"/>
</dbReference>
<feature type="domain" description="Siroheme decarboxylase NirL-like HTH" evidence="7">
    <location>
        <begin position="5"/>
        <end position="51"/>
    </location>
</feature>
<dbReference type="Gene3D" id="3.30.70.3460">
    <property type="match status" value="1"/>
</dbReference>
<comment type="similarity">
    <text evidence="3">Belongs to the Ahb/Nir family.</text>
</comment>
<dbReference type="PATRIC" id="fig|281456.6.peg.94"/>
<dbReference type="RefSeq" id="WP_052216410.1">
    <property type="nucleotide sequence ID" value="NZ_LGTE01000001.1"/>
</dbReference>
<keyword evidence="1" id="KW-0456">Lyase</keyword>
<dbReference type="InterPro" id="IPR050684">
    <property type="entry name" value="HTH-Siroheme_Decarb"/>
</dbReference>
<dbReference type="Proteomes" id="UP000037175">
    <property type="component" value="Unassembled WGS sequence"/>
</dbReference>
<name>A0A0L6W617_9FIRM</name>
<dbReference type="PANTHER" id="PTHR43413">
    <property type="entry name" value="TRANSCRIPTIONAL REGULATOR, ASNC FAMILY"/>
    <property type="match status" value="1"/>
</dbReference>
<organism evidence="8 9">
    <name type="scientific">Thermincola ferriacetica</name>
    <dbReference type="NCBI Taxonomy" id="281456"/>
    <lineage>
        <taxon>Bacteria</taxon>
        <taxon>Bacillati</taxon>
        <taxon>Bacillota</taxon>
        <taxon>Clostridia</taxon>
        <taxon>Eubacteriales</taxon>
        <taxon>Thermincolaceae</taxon>
        <taxon>Thermincola</taxon>
    </lineage>
</organism>
<dbReference type="EMBL" id="LGTE01000001">
    <property type="protein sequence ID" value="KNZ71022.1"/>
    <property type="molecule type" value="Genomic_DNA"/>
</dbReference>
<gene>
    <name evidence="8" type="ORF">Tfer_0092</name>
</gene>
<dbReference type="SUPFAM" id="SSF46785">
    <property type="entry name" value="Winged helix' DNA-binding domain"/>
    <property type="match status" value="1"/>
</dbReference>
<dbReference type="PROSITE" id="PS00519">
    <property type="entry name" value="HTH_ASNC_1"/>
    <property type="match status" value="1"/>
</dbReference>
<dbReference type="InterPro" id="IPR036388">
    <property type="entry name" value="WH-like_DNA-bd_sf"/>
</dbReference>
<evidence type="ECO:0000256" key="5">
    <source>
        <dbReference type="ARBA" id="ARBA00048470"/>
    </source>
</evidence>
<dbReference type="EC" id="4.1.1.111" evidence="4"/>
<evidence type="ECO:0000256" key="1">
    <source>
        <dbReference type="ARBA" id="ARBA00023239"/>
    </source>
</evidence>
<feature type="domain" description="Siroheme decarboxylase AsnC-like ligand binding" evidence="6">
    <location>
        <begin position="61"/>
        <end position="141"/>
    </location>
</feature>
<sequence length="151" mass="17401">MDSLDKQLLTLIQSDFPITPEPFKELALTLGTTEEDVIARLQKLKEEGIIRRIGGIFDSKKLGYFSTLCAIKVPEERIDEVAELINSYPGVTHNYLRQHEYNMWFTLIALSSQAVEDILEEMRRRTGIKDLINLPAINFFKIKVNFNLNEV</sequence>
<reference evidence="9" key="1">
    <citation type="submission" date="2015-07" db="EMBL/GenBank/DDBJ databases">
        <title>Complete Genome of Thermincola ferriacetica strain Z-0001T.</title>
        <authorList>
            <person name="Lusk B."/>
            <person name="Badalamenti J.P."/>
            <person name="Parameswaran P."/>
            <person name="Bond D.R."/>
            <person name="Torres C.I."/>
        </authorList>
    </citation>
    <scope>NUCLEOTIDE SEQUENCE [LARGE SCALE GENOMIC DNA]</scope>
    <source>
        <strain evidence="9">Z-0001</strain>
    </source>
</reference>